<dbReference type="InterPro" id="IPR003347">
    <property type="entry name" value="JmjC_dom"/>
</dbReference>
<evidence type="ECO:0000256" key="11">
    <source>
        <dbReference type="ARBA" id="ARBA00047687"/>
    </source>
</evidence>
<dbReference type="RefSeq" id="WP_306054228.1">
    <property type="nucleotide sequence ID" value="NZ_CP120997.1"/>
</dbReference>
<evidence type="ECO:0000256" key="12">
    <source>
        <dbReference type="ARBA" id="ARBA00049465"/>
    </source>
</evidence>
<evidence type="ECO:0000256" key="3">
    <source>
        <dbReference type="ARBA" id="ARBA00022723"/>
    </source>
</evidence>
<keyword evidence="3" id="KW-0479">Metal-binding</keyword>
<comment type="similarity">
    <text evidence="5">Belongs to the ROX family. MINA53 subfamily.</text>
</comment>
<protein>
    <recommendedName>
        <fullName evidence="6">Ribosomal oxygenase 2</fullName>
    </recommendedName>
    <alternativeName>
        <fullName evidence="7">Bifunctional lysine-specific demethylase and histidyl-hydroxylase MINA</fullName>
    </alternativeName>
    <alternativeName>
        <fullName evidence="8">Histone lysine demethylase MINA</fullName>
    </alternativeName>
    <alternativeName>
        <fullName evidence="9">MYC-induced nuclear antigen</fullName>
    </alternativeName>
</protein>
<dbReference type="PANTHER" id="PTHR13096">
    <property type="entry name" value="MINA53 MYC INDUCED NUCLEAR ANTIGEN"/>
    <property type="match status" value="1"/>
</dbReference>
<accession>A0ABY9HJC0</accession>
<dbReference type="PROSITE" id="PS51184">
    <property type="entry name" value="JMJC"/>
    <property type="match status" value="1"/>
</dbReference>
<sequence>MLADLIPDPATTLNPWPTRPLHFHHDPSRFECLLTLAQVDELIDSGCVPARNVELAGGDGTLIQRYTYTDGDMPQPGYIRRHLRQGGTVSLRRMHTVRPPIAALREAIAIDTGADVHVNAYLTPGRRQGFRYHYDSYVTLIVQLHGEKTWPVHPPFVENPVPARAEYEPRGFTREEVEYLATTPPAQEYTLRPGDVFWLPRGWIHAPHAVSDEPSLHLTVAVQERTLAHLVKDMAAQLTALAFADPALRAQVPLREAASTPTQSVAYLRTYLHGALELLDAGTFGRRLPLTP</sequence>
<comment type="catalytic activity">
    <reaction evidence="12">
        <text>L-histidyl-[protein] + 2-oxoglutarate + O2 = (3S)-3-hydroxy-L-histidyl-[protein] + succinate + CO2</text>
        <dbReference type="Rhea" id="RHEA:54256"/>
        <dbReference type="Rhea" id="RHEA-COMP:9745"/>
        <dbReference type="Rhea" id="RHEA-COMP:13840"/>
        <dbReference type="ChEBI" id="CHEBI:15379"/>
        <dbReference type="ChEBI" id="CHEBI:16526"/>
        <dbReference type="ChEBI" id="CHEBI:16810"/>
        <dbReference type="ChEBI" id="CHEBI:29979"/>
        <dbReference type="ChEBI" id="CHEBI:30031"/>
        <dbReference type="ChEBI" id="CHEBI:138021"/>
        <dbReference type="EC" id="1.14.11.79"/>
    </reaction>
</comment>
<evidence type="ECO:0000256" key="6">
    <source>
        <dbReference type="ARBA" id="ARBA00034334"/>
    </source>
</evidence>
<evidence type="ECO:0000313" key="14">
    <source>
        <dbReference type="EMBL" id="WLQ34229.1"/>
    </source>
</evidence>
<proteinExistence type="inferred from homology"/>
<dbReference type="SUPFAM" id="SSF51197">
    <property type="entry name" value="Clavaminate synthase-like"/>
    <property type="match status" value="1"/>
</dbReference>
<keyword evidence="2" id="KW-0690">Ribosome biogenesis</keyword>
<dbReference type="Gene3D" id="2.60.120.650">
    <property type="entry name" value="Cupin"/>
    <property type="match status" value="1"/>
</dbReference>
<dbReference type="Proteomes" id="UP001239522">
    <property type="component" value="Chromosome"/>
</dbReference>
<evidence type="ECO:0000313" key="15">
    <source>
        <dbReference type="Proteomes" id="UP001239522"/>
    </source>
</evidence>
<dbReference type="InterPro" id="IPR039994">
    <property type="entry name" value="NO66-like"/>
</dbReference>
<organism evidence="14 15">
    <name type="scientific">Streptomyces castrisilvae</name>
    <dbReference type="NCBI Taxonomy" id="3033811"/>
    <lineage>
        <taxon>Bacteria</taxon>
        <taxon>Bacillati</taxon>
        <taxon>Actinomycetota</taxon>
        <taxon>Actinomycetes</taxon>
        <taxon>Kitasatosporales</taxon>
        <taxon>Streptomycetaceae</taxon>
        <taxon>Streptomyces</taxon>
    </lineage>
</organism>
<keyword evidence="4" id="KW-0408">Iron</keyword>
<keyword evidence="15" id="KW-1185">Reference proteome</keyword>
<comment type="function">
    <text evidence="10">Oxygenase that can act as both a histone lysine demethylase and a ribosomal histidine hydroxylase. Is involved in the demethylation of trimethylated 'Lys-9' on histone H3 (H3K9me3), leading to an increase in ribosomal RNA expression. Also catalyzes the hydroxylation of 60S ribosomal protein L27a on 'His-39'. May play an important role in cell growth and survival. May be involved in ribosome biogenesis, most likely during the assembly process of pre-ribosomal particles.</text>
</comment>
<evidence type="ECO:0000256" key="8">
    <source>
        <dbReference type="ARBA" id="ARBA00034360"/>
    </source>
</evidence>
<evidence type="ECO:0000256" key="10">
    <source>
        <dbReference type="ARBA" id="ARBA00046256"/>
    </source>
</evidence>
<dbReference type="PANTHER" id="PTHR13096:SF7">
    <property type="entry name" value="RIBOSOMAL OXYGENASE 2"/>
    <property type="match status" value="1"/>
</dbReference>
<evidence type="ECO:0000256" key="4">
    <source>
        <dbReference type="ARBA" id="ARBA00023004"/>
    </source>
</evidence>
<evidence type="ECO:0000256" key="9">
    <source>
        <dbReference type="ARBA" id="ARBA00034372"/>
    </source>
</evidence>
<comment type="cofactor">
    <cofactor evidence="1">
        <name>Fe(2+)</name>
        <dbReference type="ChEBI" id="CHEBI:29033"/>
    </cofactor>
</comment>
<evidence type="ECO:0000256" key="7">
    <source>
        <dbReference type="ARBA" id="ARBA00034359"/>
    </source>
</evidence>
<dbReference type="Pfam" id="PF08007">
    <property type="entry name" value="JmjC_2"/>
    <property type="match status" value="1"/>
</dbReference>
<evidence type="ECO:0000259" key="13">
    <source>
        <dbReference type="PROSITE" id="PS51184"/>
    </source>
</evidence>
<evidence type="ECO:0000256" key="2">
    <source>
        <dbReference type="ARBA" id="ARBA00022517"/>
    </source>
</evidence>
<reference evidence="14 15" key="1">
    <citation type="submission" date="2023-03" db="EMBL/GenBank/DDBJ databases">
        <title>Isolation and description of six Streptomyces strains from soil environments, able to metabolize different microbial glucans.</title>
        <authorList>
            <person name="Widen T."/>
            <person name="Larsbrink J."/>
        </authorList>
    </citation>
    <scope>NUCLEOTIDE SEQUENCE [LARGE SCALE GENOMIC DNA]</scope>
    <source>
        <strain evidence="14 15">Mut1</strain>
    </source>
</reference>
<name>A0ABY9HJC0_9ACTN</name>
<feature type="domain" description="JmjC" evidence="13">
    <location>
        <begin position="87"/>
        <end position="239"/>
    </location>
</feature>
<evidence type="ECO:0000256" key="1">
    <source>
        <dbReference type="ARBA" id="ARBA00001954"/>
    </source>
</evidence>
<gene>
    <name evidence="14" type="ORF">P8A18_12620</name>
</gene>
<comment type="catalytic activity">
    <reaction evidence="11">
        <text>L-histidyl-[ribosomal protein uL15] + 2-oxoglutarate + O2 = (3S)-3-hydroxy-L-histidyl-[ribosomal protein uL15] + succinate + CO2</text>
        <dbReference type="Rhea" id="RHEA:54024"/>
        <dbReference type="Rhea" id="RHEA-COMP:13760"/>
        <dbReference type="Rhea" id="RHEA-COMP:13761"/>
        <dbReference type="ChEBI" id="CHEBI:15379"/>
        <dbReference type="ChEBI" id="CHEBI:16526"/>
        <dbReference type="ChEBI" id="CHEBI:16810"/>
        <dbReference type="ChEBI" id="CHEBI:29979"/>
        <dbReference type="ChEBI" id="CHEBI:30031"/>
        <dbReference type="ChEBI" id="CHEBI:138021"/>
    </reaction>
</comment>
<evidence type="ECO:0000256" key="5">
    <source>
        <dbReference type="ARBA" id="ARBA00034314"/>
    </source>
</evidence>
<dbReference type="EMBL" id="CP120997">
    <property type="protein sequence ID" value="WLQ34229.1"/>
    <property type="molecule type" value="Genomic_DNA"/>
</dbReference>